<dbReference type="PANTHER" id="PTHR13789:SF309">
    <property type="entry name" value="PUTATIVE (AFU_ORTHOLOGUE AFUA_6G14510)-RELATED"/>
    <property type="match status" value="1"/>
</dbReference>
<dbReference type="HOGENOM" id="CLU_009665_19_5_11"/>
<keyword evidence="6" id="KW-1185">Reference proteome</keyword>
<evidence type="ECO:0000259" key="4">
    <source>
        <dbReference type="Pfam" id="PF01494"/>
    </source>
</evidence>
<evidence type="ECO:0000256" key="1">
    <source>
        <dbReference type="ARBA" id="ARBA00023002"/>
    </source>
</evidence>
<dbReference type="AlphaFoldDB" id="A6W627"/>
<dbReference type="Proteomes" id="UP000001116">
    <property type="component" value="Chromosome"/>
</dbReference>
<dbReference type="STRING" id="266940.Krad_0778"/>
<organism evidence="5 6">
    <name type="scientific">Kineococcus radiotolerans (strain ATCC BAA-149 / DSM 14245 / SRS30216)</name>
    <dbReference type="NCBI Taxonomy" id="266940"/>
    <lineage>
        <taxon>Bacteria</taxon>
        <taxon>Bacillati</taxon>
        <taxon>Actinomycetota</taxon>
        <taxon>Actinomycetes</taxon>
        <taxon>Kineosporiales</taxon>
        <taxon>Kineosporiaceae</taxon>
        <taxon>Kineococcus</taxon>
    </lineage>
</organism>
<evidence type="ECO:0000256" key="2">
    <source>
        <dbReference type="ARBA" id="ARBA00023033"/>
    </source>
</evidence>
<feature type="region of interest" description="Disordered" evidence="3">
    <location>
        <begin position="215"/>
        <end position="235"/>
    </location>
</feature>
<dbReference type="KEGG" id="kra:Krad_0778"/>
<dbReference type="InterPro" id="IPR050493">
    <property type="entry name" value="FAD-dep_Monooxygenase_BioMet"/>
</dbReference>
<accession>A6W627</accession>
<dbReference type="eggNOG" id="COG0654">
    <property type="taxonomic scope" value="Bacteria"/>
</dbReference>
<feature type="domain" description="FAD-binding" evidence="4">
    <location>
        <begin position="4"/>
        <end position="344"/>
    </location>
</feature>
<dbReference type="SUPFAM" id="SSF51905">
    <property type="entry name" value="FAD/NAD(P)-binding domain"/>
    <property type="match status" value="1"/>
</dbReference>
<sequence>MGMRVAVVGAGIGGLVLAAGLQRDGHRVRVHERRADAGTSGAGLTLFGNAFAALDAVGLGDDVRAVSGTGLAGLRAGQRRPSGRWLAVLPPEATASSRSVHRADLHRVLLARLQDGSLRTGSPVTVSGDGSPVLRTPDGEEEHDLVVAADGLRSTSRRVLGLDTGTRPAGYTAWRGVTRGPLDVGGQAGETWGRGQRFGIVPLPDGRVYWFATATTPGSPESPASPASPGSADEHDAVRERFATWHDPVPACVDATAREDVLRHDVHDLARPLASFVKGRTVLLGDAAHAMTPDLGQGAGQAVEDAATLVVLLRSNPGTGDGLAAALARYDHERRRRTAVLARRSRLVGAVGQLSHPLAVAVRDGVLRATPAAALARAAEQVQRWTPPAPARR</sequence>
<dbReference type="GO" id="GO:0004497">
    <property type="term" value="F:monooxygenase activity"/>
    <property type="evidence" value="ECO:0007669"/>
    <property type="project" value="UniProtKB-KW"/>
</dbReference>
<proteinExistence type="predicted"/>
<dbReference type="PANTHER" id="PTHR13789">
    <property type="entry name" value="MONOOXYGENASE"/>
    <property type="match status" value="1"/>
</dbReference>
<dbReference type="Pfam" id="PF01494">
    <property type="entry name" value="FAD_binding_3"/>
    <property type="match status" value="1"/>
</dbReference>
<dbReference type="GO" id="GO:0071949">
    <property type="term" value="F:FAD binding"/>
    <property type="evidence" value="ECO:0007669"/>
    <property type="project" value="InterPro"/>
</dbReference>
<protein>
    <submittedName>
        <fullName evidence="5">Monooxygenase FAD-binding</fullName>
    </submittedName>
</protein>
<evidence type="ECO:0000313" key="6">
    <source>
        <dbReference type="Proteomes" id="UP000001116"/>
    </source>
</evidence>
<keyword evidence="1" id="KW-0560">Oxidoreductase</keyword>
<reference evidence="6" key="1">
    <citation type="journal article" date="2008" name="PLoS ONE">
        <title>Survival in nuclear waste, extreme resistance, and potential applications gleaned from the genome sequence of Kineococcus radiotolerans SRS30216.</title>
        <authorList>
            <person name="Bagwell C.E."/>
            <person name="Bhat S."/>
            <person name="Hawkins G.M."/>
            <person name="Smith B.W."/>
            <person name="Biswas T."/>
            <person name="Hoover T.R."/>
            <person name="Saunders E."/>
            <person name="Han C.S."/>
            <person name="Tsodikov O.V."/>
            <person name="Shimkets L.J."/>
        </authorList>
    </citation>
    <scope>NUCLEOTIDE SEQUENCE [LARGE SCALE GENOMIC DNA]</scope>
    <source>
        <strain evidence="6">ATCC BAA-149 / DSM 14245 / SRS30216</strain>
    </source>
</reference>
<feature type="compositionally biased region" description="Low complexity" evidence="3">
    <location>
        <begin position="215"/>
        <end position="231"/>
    </location>
</feature>
<name>A6W627_KINRD</name>
<keyword evidence="2 5" id="KW-0503">Monooxygenase</keyword>
<evidence type="ECO:0000256" key="3">
    <source>
        <dbReference type="SAM" id="MobiDB-lite"/>
    </source>
</evidence>
<dbReference type="InterPro" id="IPR002938">
    <property type="entry name" value="FAD-bd"/>
</dbReference>
<dbReference type="PRINTS" id="PR00420">
    <property type="entry name" value="RNGMNOXGNASE"/>
</dbReference>
<dbReference type="InterPro" id="IPR036188">
    <property type="entry name" value="FAD/NAD-bd_sf"/>
</dbReference>
<gene>
    <name evidence="5" type="ordered locus">Krad_0778</name>
</gene>
<dbReference type="EMBL" id="CP000750">
    <property type="protein sequence ID" value="ABS02266.1"/>
    <property type="molecule type" value="Genomic_DNA"/>
</dbReference>
<dbReference type="Gene3D" id="3.50.50.60">
    <property type="entry name" value="FAD/NAD(P)-binding domain"/>
    <property type="match status" value="1"/>
</dbReference>
<evidence type="ECO:0000313" key="5">
    <source>
        <dbReference type="EMBL" id="ABS02266.1"/>
    </source>
</evidence>